<name>A0A3D4SXH8_9CORY</name>
<feature type="region of interest" description="Disordered" evidence="12">
    <location>
        <begin position="1"/>
        <end position="21"/>
    </location>
</feature>
<evidence type="ECO:0000313" key="15">
    <source>
        <dbReference type="Proteomes" id="UP000261739"/>
    </source>
</evidence>
<comment type="similarity">
    <text evidence="2">Belongs to the CorA metal ion transporter (MIT) (TC 1.A.35) family.</text>
</comment>
<dbReference type="Gene3D" id="3.30.460.20">
    <property type="entry name" value="CorA soluble domain-like"/>
    <property type="match status" value="1"/>
</dbReference>
<feature type="compositionally biased region" description="Basic and acidic residues" evidence="12">
    <location>
        <begin position="1"/>
        <end position="13"/>
    </location>
</feature>
<accession>A0A3D4SXH8</accession>
<comment type="function">
    <text evidence="11">Mediates influx of magnesium ions. Alternates between open and closed states. Activated by low cytoplasmic Mg(2+) levels. Inactive when cytoplasmic Mg(2+) levels are high.</text>
</comment>
<dbReference type="Proteomes" id="UP000261739">
    <property type="component" value="Unassembled WGS sequence"/>
</dbReference>
<comment type="caution">
    <text evidence="14">The sequence shown here is derived from an EMBL/GenBank/DDBJ whole genome shotgun (WGS) entry which is preliminary data.</text>
</comment>
<dbReference type="InterPro" id="IPR045863">
    <property type="entry name" value="CorA_TM1_TM2"/>
</dbReference>
<dbReference type="InterPro" id="IPR045861">
    <property type="entry name" value="CorA_cytoplasmic_dom"/>
</dbReference>
<reference evidence="14 15" key="1">
    <citation type="journal article" date="2018" name="Nat. Biotechnol.">
        <title>A standardized bacterial taxonomy based on genome phylogeny substantially revises the tree of life.</title>
        <authorList>
            <person name="Parks D.H."/>
            <person name="Chuvochina M."/>
            <person name="Waite D.W."/>
            <person name="Rinke C."/>
            <person name="Skarshewski A."/>
            <person name="Chaumeil P.A."/>
            <person name="Hugenholtz P."/>
        </authorList>
    </citation>
    <scope>NUCLEOTIDE SEQUENCE [LARGE SCALE GENOMIC DNA]</scope>
    <source>
        <strain evidence="14">UBA11247</strain>
    </source>
</reference>
<comment type="subcellular location">
    <subcellularLocation>
        <location evidence="1">Cell membrane</location>
        <topology evidence="1">Multi-pass membrane protein</topology>
    </subcellularLocation>
</comment>
<evidence type="ECO:0000313" key="14">
    <source>
        <dbReference type="EMBL" id="HCT13988.1"/>
    </source>
</evidence>
<evidence type="ECO:0000256" key="7">
    <source>
        <dbReference type="ARBA" id="ARBA00022989"/>
    </source>
</evidence>
<dbReference type="InterPro" id="IPR002523">
    <property type="entry name" value="MgTranspt_CorA/ZnTranspt_ZntB"/>
</dbReference>
<dbReference type="CDD" id="cd12830">
    <property type="entry name" value="MtCorA-like"/>
    <property type="match status" value="1"/>
</dbReference>
<evidence type="ECO:0000256" key="5">
    <source>
        <dbReference type="ARBA" id="ARBA00022692"/>
    </source>
</evidence>
<evidence type="ECO:0000256" key="1">
    <source>
        <dbReference type="ARBA" id="ARBA00004651"/>
    </source>
</evidence>
<dbReference type="Gene3D" id="1.20.58.340">
    <property type="entry name" value="Magnesium transport protein CorA, transmembrane region"/>
    <property type="match status" value="2"/>
</dbReference>
<dbReference type="PANTHER" id="PTHR46494:SF1">
    <property type="entry name" value="CORA FAMILY METAL ION TRANSPORTER (EUROFUNG)"/>
    <property type="match status" value="1"/>
</dbReference>
<dbReference type="STRING" id="863239.GCA_000213935_02250"/>
<dbReference type="SUPFAM" id="SSF143865">
    <property type="entry name" value="CorA soluble domain-like"/>
    <property type="match status" value="1"/>
</dbReference>
<evidence type="ECO:0000256" key="6">
    <source>
        <dbReference type="ARBA" id="ARBA00022842"/>
    </source>
</evidence>
<dbReference type="PANTHER" id="PTHR46494">
    <property type="entry name" value="CORA FAMILY METAL ION TRANSPORTER (EUROFUNG)"/>
    <property type="match status" value="1"/>
</dbReference>
<protein>
    <submittedName>
        <fullName evidence="14">Magnesium and cobalt transport protein CorA</fullName>
    </submittedName>
</protein>
<gene>
    <name evidence="14" type="ORF">DIW82_04110</name>
</gene>
<dbReference type="GO" id="GO:0015087">
    <property type="term" value="F:cobalt ion transmembrane transporter activity"/>
    <property type="evidence" value="ECO:0007669"/>
    <property type="project" value="TreeGrafter"/>
</dbReference>
<dbReference type="Pfam" id="PF01544">
    <property type="entry name" value="CorA"/>
    <property type="match status" value="1"/>
</dbReference>
<evidence type="ECO:0000256" key="2">
    <source>
        <dbReference type="ARBA" id="ARBA00009765"/>
    </source>
</evidence>
<comment type="catalytic activity">
    <reaction evidence="10">
        <text>Mg(2+)(in) = Mg(2+)(out)</text>
        <dbReference type="Rhea" id="RHEA:29827"/>
        <dbReference type="ChEBI" id="CHEBI:18420"/>
    </reaction>
</comment>
<keyword evidence="7 13" id="KW-1133">Transmembrane helix</keyword>
<evidence type="ECO:0000256" key="9">
    <source>
        <dbReference type="ARBA" id="ARBA00023136"/>
    </source>
</evidence>
<dbReference type="GO" id="GO:0000287">
    <property type="term" value="F:magnesium ion binding"/>
    <property type="evidence" value="ECO:0007669"/>
    <property type="project" value="TreeGrafter"/>
</dbReference>
<sequence>MWGMSDEHPDRPTDGAALPDRGVLFRPGTATGDRPYRTAVPLSGSDDIRRAWDSLDDDGFLWISLASPTTAEMRAVADVLHIHDLIVEDAVTARQRPKLERYGSQVLVVLRTIAYTRDDDAGRTPDVSTGEVLVILGDRFVVTVSHGRVPDPLERLTHDLARDFRPHTVLYTATDLIVDHYTAVADEMEDDINELENAVFAPDGHFSIQDVYLMMREVLEVRHAIDPLTPPMQRLLTEPDLFSGESHSYFRDVVDHQVHAADRVRNFAERLRSLVDAASAKITLQQNTDMRKMSAWAGIALVPTIVAAIYGMNFEKMPELTWPFGYPLCLLAMLAVCGWLLFLFRRNKWL</sequence>
<evidence type="ECO:0000256" key="13">
    <source>
        <dbReference type="SAM" id="Phobius"/>
    </source>
</evidence>
<dbReference type="FunFam" id="1.20.58.340:FF:000004">
    <property type="entry name" value="Magnesium transport protein CorA"/>
    <property type="match status" value="1"/>
</dbReference>
<feature type="transmembrane region" description="Helical" evidence="13">
    <location>
        <begin position="293"/>
        <end position="312"/>
    </location>
</feature>
<dbReference type="EMBL" id="DQID01000114">
    <property type="protein sequence ID" value="HCT13988.1"/>
    <property type="molecule type" value="Genomic_DNA"/>
</dbReference>
<keyword evidence="4" id="KW-1003">Cell membrane</keyword>
<evidence type="ECO:0000256" key="8">
    <source>
        <dbReference type="ARBA" id="ARBA00023065"/>
    </source>
</evidence>
<dbReference type="GO" id="GO:0050897">
    <property type="term" value="F:cobalt ion binding"/>
    <property type="evidence" value="ECO:0007669"/>
    <property type="project" value="TreeGrafter"/>
</dbReference>
<keyword evidence="9 13" id="KW-0472">Membrane</keyword>
<evidence type="ECO:0000256" key="4">
    <source>
        <dbReference type="ARBA" id="ARBA00022475"/>
    </source>
</evidence>
<feature type="transmembrane region" description="Helical" evidence="13">
    <location>
        <begin position="324"/>
        <end position="344"/>
    </location>
</feature>
<keyword evidence="3" id="KW-0813">Transport</keyword>
<dbReference type="GO" id="GO:0015095">
    <property type="term" value="F:magnesium ion transmembrane transporter activity"/>
    <property type="evidence" value="ECO:0007669"/>
    <property type="project" value="TreeGrafter"/>
</dbReference>
<keyword evidence="5 13" id="KW-0812">Transmembrane</keyword>
<evidence type="ECO:0000256" key="10">
    <source>
        <dbReference type="ARBA" id="ARBA00034269"/>
    </source>
</evidence>
<evidence type="ECO:0000256" key="3">
    <source>
        <dbReference type="ARBA" id="ARBA00022448"/>
    </source>
</evidence>
<evidence type="ECO:0000256" key="11">
    <source>
        <dbReference type="ARBA" id="ARBA00045497"/>
    </source>
</evidence>
<dbReference type="SUPFAM" id="SSF144083">
    <property type="entry name" value="Magnesium transport protein CorA, transmembrane region"/>
    <property type="match status" value="1"/>
</dbReference>
<organism evidence="14 15">
    <name type="scientific">Corynebacterium nuruki</name>
    <dbReference type="NCBI Taxonomy" id="1032851"/>
    <lineage>
        <taxon>Bacteria</taxon>
        <taxon>Bacillati</taxon>
        <taxon>Actinomycetota</taxon>
        <taxon>Actinomycetes</taxon>
        <taxon>Mycobacteriales</taxon>
        <taxon>Corynebacteriaceae</taxon>
        <taxon>Corynebacterium</taxon>
    </lineage>
</organism>
<keyword evidence="8" id="KW-0406">Ion transport</keyword>
<dbReference type="GO" id="GO:0005886">
    <property type="term" value="C:plasma membrane"/>
    <property type="evidence" value="ECO:0007669"/>
    <property type="project" value="UniProtKB-SubCell"/>
</dbReference>
<keyword evidence="6" id="KW-0460">Magnesium</keyword>
<evidence type="ECO:0000256" key="12">
    <source>
        <dbReference type="SAM" id="MobiDB-lite"/>
    </source>
</evidence>
<dbReference type="AlphaFoldDB" id="A0A3D4SXH8"/>
<proteinExistence type="inferred from homology"/>